<feature type="domain" description="Fibronectin type-III" evidence="30">
    <location>
        <begin position="4521"/>
        <end position="4615"/>
    </location>
</feature>
<evidence type="ECO:0000259" key="28">
    <source>
        <dbReference type="PROSITE" id="PS50010"/>
    </source>
</evidence>
<dbReference type="SMART" id="SM00060">
    <property type="entry name" value="FN3"/>
    <property type="match status" value="2"/>
</dbReference>
<dbReference type="FunFam" id="2.60.40.10:FF:001032">
    <property type="entry name" value="Obscurin, cytoskeletal calmodulin and titin-interacting RhoGEF"/>
    <property type="match status" value="1"/>
</dbReference>
<dbReference type="FunFam" id="2.60.40.10:FF:000421">
    <property type="entry name" value="LOW QUALITY PROTEIN: obscurin"/>
    <property type="match status" value="1"/>
</dbReference>
<dbReference type="FunFam" id="2.60.40.10:FF:000989">
    <property type="entry name" value="Obscurin, cytoskeletal calmodulin and titin-interacting RhoGEF"/>
    <property type="match status" value="1"/>
</dbReference>
<evidence type="ECO:0000256" key="11">
    <source>
        <dbReference type="ARBA" id="ARBA00022723"/>
    </source>
</evidence>
<dbReference type="FunFam" id="2.60.40.10:FF:000872">
    <property type="entry name" value="Obscurin, cytoskeletal calmodulin and titin-interacting RhoGEF"/>
    <property type="match status" value="1"/>
</dbReference>
<dbReference type="FunFam" id="2.60.40.10:FF:000050">
    <property type="entry name" value="Titin isoform B"/>
    <property type="match status" value="3"/>
</dbReference>
<dbReference type="SMART" id="SM00233">
    <property type="entry name" value="PH"/>
    <property type="match status" value="1"/>
</dbReference>
<feature type="domain" description="Ig-like" evidence="29">
    <location>
        <begin position="5255"/>
        <end position="5344"/>
    </location>
</feature>
<dbReference type="FunFam" id="2.60.40.10:FF:000747">
    <property type="entry name" value="obscurin isoform X6"/>
    <property type="match status" value="1"/>
</dbReference>
<dbReference type="PANTHER" id="PTHR35971">
    <property type="entry name" value="SI:DKEY-31G6.6"/>
    <property type="match status" value="1"/>
</dbReference>
<dbReference type="FunFam" id="2.30.30.40:FF:000124">
    <property type="entry name" value="obscurin isoform X2"/>
    <property type="match status" value="1"/>
</dbReference>
<feature type="region of interest" description="Disordered" evidence="25">
    <location>
        <begin position="5231"/>
        <end position="5253"/>
    </location>
</feature>
<feature type="domain" description="Ig-like" evidence="29">
    <location>
        <begin position="2377"/>
        <end position="2468"/>
    </location>
</feature>
<evidence type="ECO:0000256" key="13">
    <source>
        <dbReference type="ARBA" id="ARBA00022741"/>
    </source>
</evidence>
<keyword evidence="7" id="KW-0963">Cytoplasm</keyword>
<dbReference type="GO" id="GO:0046872">
    <property type="term" value="F:metal ion binding"/>
    <property type="evidence" value="ECO:0007669"/>
    <property type="project" value="UniProtKB-KW"/>
</dbReference>
<dbReference type="CDD" id="cd13239">
    <property type="entry name" value="PH_Obscurin"/>
    <property type="match status" value="1"/>
</dbReference>
<keyword evidence="19" id="KW-0539">Nucleus</keyword>
<feature type="domain" description="Ig-like" evidence="29">
    <location>
        <begin position="2075"/>
        <end position="2159"/>
    </location>
</feature>
<feature type="domain" description="Ig-like" evidence="29">
    <location>
        <begin position="1889"/>
        <end position="1980"/>
    </location>
</feature>
<feature type="domain" description="Ig-like" evidence="29">
    <location>
        <begin position="704"/>
        <end position="784"/>
    </location>
</feature>
<evidence type="ECO:0000256" key="23">
    <source>
        <dbReference type="PROSITE-ProRule" id="PRU00192"/>
    </source>
</evidence>
<gene>
    <name evidence="31" type="ORF">mPipKuh1_012743</name>
</gene>
<feature type="domain" description="Ig-like" evidence="29">
    <location>
        <begin position="1524"/>
        <end position="1602"/>
    </location>
</feature>
<dbReference type="FunFam" id="2.60.40.10:FF:000707">
    <property type="entry name" value="Obscurin, cytoskeletal calmodulin and titin-interacting RhoGEF"/>
    <property type="match status" value="1"/>
</dbReference>
<dbReference type="InterPro" id="IPR036179">
    <property type="entry name" value="Ig-like_dom_sf"/>
</dbReference>
<dbReference type="InterPro" id="IPR013783">
    <property type="entry name" value="Ig-like_fold"/>
</dbReference>
<feature type="domain" description="Ig-like" evidence="29">
    <location>
        <begin position="1984"/>
        <end position="2070"/>
    </location>
</feature>
<evidence type="ECO:0000256" key="22">
    <source>
        <dbReference type="ARBA" id="ARBA00048679"/>
    </source>
</evidence>
<feature type="region of interest" description="Disordered" evidence="25">
    <location>
        <begin position="6522"/>
        <end position="6543"/>
    </location>
</feature>
<feature type="domain" description="Ig-like" evidence="29">
    <location>
        <begin position="6099"/>
        <end position="6189"/>
    </location>
</feature>
<dbReference type="SUPFAM" id="SSF49265">
    <property type="entry name" value="Fibronectin type III"/>
    <property type="match status" value="2"/>
</dbReference>
<evidence type="ECO:0000259" key="29">
    <source>
        <dbReference type="PROSITE" id="PS50835"/>
    </source>
</evidence>
<dbReference type="FunFam" id="2.60.40.10:FF:000599">
    <property type="entry name" value="obscurin isoform X3"/>
    <property type="match status" value="1"/>
</dbReference>
<dbReference type="FunFam" id="2.60.40.10:FF:000965">
    <property type="entry name" value="Obscurin, cytoskeletal calmodulin and titin-interacting RhoGEF"/>
    <property type="match status" value="1"/>
</dbReference>
<dbReference type="Pfam" id="PF07679">
    <property type="entry name" value="I-set"/>
    <property type="match status" value="51"/>
</dbReference>
<evidence type="ECO:0000259" key="26">
    <source>
        <dbReference type="PROSITE" id="PS50002"/>
    </source>
</evidence>
<evidence type="ECO:0000256" key="5">
    <source>
        <dbReference type="ARBA" id="ARBA00012513"/>
    </source>
</evidence>
<feature type="domain" description="Ig-like" evidence="29">
    <location>
        <begin position="1064"/>
        <end position="1142"/>
    </location>
</feature>
<dbReference type="GO" id="GO:0005524">
    <property type="term" value="F:ATP binding"/>
    <property type="evidence" value="ECO:0007669"/>
    <property type="project" value="UniProtKB-KW"/>
</dbReference>
<evidence type="ECO:0000256" key="20">
    <source>
        <dbReference type="ARBA" id="ARBA00023319"/>
    </source>
</evidence>
<evidence type="ECO:0000256" key="18">
    <source>
        <dbReference type="ARBA" id="ARBA00023157"/>
    </source>
</evidence>
<dbReference type="PROSITE" id="PS50002">
    <property type="entry name" value="SH3"/>
    <property type="match status" value="1"/>
</dbReference>
<dbReference type="FunFam" id="2.60.40.10:FF:000773">
    <property type="entry name" value="obscurin isoform X4"/>
    <property type="match status" value="1"/>
</dbReference>
<dbReference type="SMART" id="SM00409">
    <property type="entry name" value="IG"/>
    <property type="match status" value="53"/>
</dbReference>
<dbReference type="GO" id="GO:0005737">
    <property type="term" value="C:cytoplasm"/>
    <property type="evidence" value="ECO:0007669"/>
    <property type="project" value="UniProtKB-SubCell"/>
</dbReference>
<dbReference type="Pfam" id="PF00041">
    <property type="entry name" value="fn3"/>
    <property type="match status" value="2"/>
</dbReference>
<feature type="domain" description="Ig-like" evidence="29">
    <location>
        <begin position="790"/>
        <end position="878"/>
    </location>
</feature>
<dbReference type="InterPro" id="IPR052385">
    <property type="entry name" value="Obscurin/Obscurin-like_Reg"/>
</dbReference>
<dbReference type="InterPro" id="IPR013098">
    <property type="entry name" value="Ig_I-set"/>
</dbReference>
<dbReference type="SUPFAM" id="SSF50044">
    <property type="entry name" value="SH3-domain"/>
    <property type="match status" value="1"/>
</dbReference>
<dbReference type="FunFam" id="2.60.40.10:FF:000148">
    <property type="entry name" value="titin isoform X1"/>
    <property type="match status" value="2"/>
</dbReference>
<dbReference type="CDD" id="cd00063">
    <property type="entry name" value="FN3"/>
    <property type="match status" value="2"/>
</dbReference>
<dbReference type="GO" id="GO:0005634">
    <property type="term" value="C:nucleus"/>
    <property type="evidence" value="ECO:0007669"/>
    <property type="project" value="UniProtKB-SubCell"/>
</dbReference>
<feature type="domain" description="Fibronectin type-III" evidence="30">
    <location>
        <begin position="514"/>
        <end position="611"/>
    </location>
</feature>
<keyword evidence="14" id="KW-0418">Kinase</keyword>
<keyword evidence="10" id="KW-0808">Transferase</keyword>
<feature type="region of interest" description="Disordered" evidence="25">
    <location>
        <begin position="5545"/>
        <end position="5588"/>
    </location>
</feature>
<feature type="domain" description="Ig-like" evidence="29">
    <location>
        <begin position="3361"/>
        <end position="3444"/>
    </location>
</feature>
<feature type="domain" description="Ig-like" evidence="29">
    <location>
        <begin position="4616"/>
        <end position="4689"/>
    </location>
</feature>
<evidence type="ECO:0000256" key="1">
    <source>
        <dbReference type="ARBA" id="ARBA00001946"/>
    </source>
</evidence>
<evidence type="ECO:0000256" key="7">
    <source>
        <dbReference type="ARBA" id="ARBA00022490"/>
    </source>
</evidence>
<dbReference type="FunFam" id="2.60.40.10:FF:000903">
    <property type="entry name" value="obscurin isoform X6"/>
    <property type="match status" value="1"/>
</dbReference>
<evidence type="ECO:0000256" key="16">
    <source>
        <dbReference type="ARBA" id="ARBA00022842"/>
    </source>
</evidence>
<evidence type="ECO:0000256" key="14">
    <source>
        <dbReference type="ARBA" id="ARBA00022777"/>
    </source>
</evidence>
<dbReference type="PROSITE" id="PS50835">
    <property type="entry name" value="IG_LIKE"/>
    <property type="match status" value="47"/>
</dbReference>
<dbReference type="PROSITE" id="PS50003">
    <property type="entry name" value="PH_DOMAIN"/>
    <property type="match status" value="1"/>
</dbReference>
<feature type="domain" description="Ig-like" evidence="29">
    <location>
        <begin position="3977"/>
        <end position="4060"/>
    </location>
</feature>
<feature type="region of interest" description="Disordered" evidence="25">
    <location>
        <begin position="505"/>
        <end position="536"/>
    </location>
</feature>
<feature type="domain" description="Ig-like" evidence="29">
    <location>
        <begin position="5367"/>
        <end position="5462"/>
    </location>
</feature>
<feature type="domain" description="Ig-like" evidence="29">
    <location>
        <begin position="3625"/>
        <end position="3708"/>
    </location>
</feature>
<keyword evidence="6 23" id="KW-0728">SH3 domain</keyword>
<feature type="domain" description="Ig-like" evidence="29">
    <location>
        <begin position="330"/>
        <end position="413"/>
    </location>
</feature>
<dbReference type="FunFam" id="2.60.40.10:FF:001136">
    <property type="entry name" value="Obscurin, cytoskeletal calmodulin and titin-interacting RhoGEF"/>
    <property type="match status" value="1"/>
</dbReference>
<feature type="domain" description="Ig-like" evidence="29">
    <location>
        <begin position="1156"/>
        <end position="1234"/>
    </location>
</feature>
<protein>
    <recommendedName>
        <fullName evidence="5">non-specific serine/threonine protein kinase</fullName>
        <ecNumber evidence="5">2.7.11.1</ecNumber>
    </recommendedName>
</protein>
<feature type="region of interest" description="Disordered" evidence="25">
    <location>
        <begin position="4815"/>
        <end position="4862"/>
    </location>
</feature>
<feature type="domain" description="Ig-like" evidence="29">
    <location>
        <begin position="1616"/>
        <end position="1694"/>
    </location>
</feature>
<dbReference type="InterPro" id="IPR007110">
    <property type="entry name" value="Ig-like_dom"/>
</dbReference>
<evidence type="ECO:0000256" key="15">
    <source>
        <dbReference type="ARBA" id="ARBA00022840"/>
    </source>
</evidence>
<evidence type="ECO:0000259" key="30">
    <source>
        <dbReference type="PROSITE" id="PS50853"/>
    </source>
</evidence>
<keyword evidence="12" id="KW-0677">Repeat</keyword>
<dbReference type="Pfam" id="PF00612">
    <property type="entry name" value="IQ"/>
    <property type="match status" value="1"/>
</dbReference>
<feature type="domain" description="Ig-like" evidence="29">
    <location>
        <begin position="3537"/>
        <end position="3620"/>
    </location>
</feature>
<evidence type="ECO:0000256" key="25">
    <source>
        <dbReference type="SAM" id="MobiDB-lite"/>
    </source>
</evidence>
<evidence type="ECO:0000256" key="8">
    <source>
        <dbReference type="ARBA" id="ARBA00022527"/>
    </source>
</evidence>
<reference evidence="31 32" key="1">
    <citation type="journal article" date="2020" name="Nature">
        <title>Six reference-quality genomes reveal evolution of bat adaptations.</title>
        <authorList>
            <person name="Jebb D."/>
            <person name="Huang Z."/>
            <person name="Pippel M."/>
            <person name="Hughes G.M."/>
            <person name="Lavrichenko K."/>
            <person name="Devanna P."/>
            <person name="Winkler S."/>
            <person name="Jermiin L.S."/>
            <person name="Skirmuntt E.C."/>
            <person name="Katzourakis A."/>
            <person name="Burkitt-Gray L."/>
            <person name="Ray D.A."/>
            <person name="Sullivan K.A.M."/>
            <person name="Roscito J.G."/>
            <person name="Kirilenko B.M."/>
            <person name="Davalos L.M."/>
            <person name="Corthals A.P."/>
            <person name="Power M.L."/>
            <person name="Jones G."/>
            <person name="Ransome R.D."/>
            <person name="Dechmann D.K.N."/>
            <person name="Locatelli A.G."/>
            <person name="Puechmaille S.J."/>
            <person name="Fedrigo O."/>
            <person name="Jarvis E.D."/>
            <person name="Hiller M."/>
            <person name="Vernes S.C."/>
            <person name="Myers E.W."/>
            <person name="Teeling E.C."/>
        </authorList>
    </citation>
    <scope>NUCLEOTIDE SEQUENCE [LARGE SCALE GENOMIC DNA]</scope>
    <source>
        <strain evidence="31">MPipKuh1</strain>
        <tissue evidence="31">Flight muscle</tissue>
    </source>
</reference>
<feature type="domain" description="Ig-like" evidence="29">
    <location>
        <begin position="2914"/>
        <end position="2998"/>
    </location>
</feature>
<dbReference type="GO" id="GO:0005516">
    <property type="term" value="F:calmodulin binding"/>
    <property type="evidence" value="ECO:0007669"/>
    <property type="project" value="UniProtKB-KW"/>
</dbReference>
<feature type="domain" description="Ig-like" evidence="29">
    <location>
        <begin position="1708"/>
        <end position="1786"/>
    </location>
</feature>
<dbReference type="FunFam" id="2.60.40.10:FF:000866">
    <property type="entry name" value="Obscurin, cytoskeletal calmodulin and titin-interacting RhoGEF"/>
    <property type="match status" value="1"/>
</dbReference>
<dbReference type="SMART" id="SM00408">
    <property type="entry name" value="IGc2"/>
    <property type="match status" value="47"/>
</dbReference>
<feature type="domain" description="Ig-like" evidence="29">
    <location>
        <begin position="1248"/>
        <end position="1326"/>
    </location>
</feature>
<feature type="compositionally biased region" description="Low complexity" evidence="25">
    <location>
        <begin position="6342"/>
        <end position="6363"/>
    </location>
</feature>
<dbReference type="InterPro" id="IPR000048">
    <property type="entry name" value="IQ_motif_EF-hand-BS"/>
</dbReference>
<dbReference type="EC" id="2.7.11.1" evidence="5"/>
<evidence type="ECO:0000256" key="6">
    <source>
        <dbReference type="ARBA" id="ARBA00022443"/>
    </source>
</evidence>
<sequence length="6543" mass="710241">MAHSSFSGAPRFLTRPKAFVVSVGKDATLSCQIVGNPTPQVSWEKDRRPVEAGARFRLAQDEDQYRLTILDLALGDSGQYVCRARNAVGEAFAAVGLQVDAEAAIAEQAPHFLLRPTSIRVREGAEATFRCRVRGSPPLAVSWDKDGRRLGPPDAPRVSVEASGEASALRIRAARPRDGGTYTVRAENPLGAASAAAALTVDADTDAAGPPGASTAALLAHLQRRREAMRAEGAPASPPGAGTRTCTVTEGKHARLSCYVTGEPKPETVWKKDGQPVAEGRRHLVYEDAQENFVLKILFCKQADRGLYTCTASNLVGQTYSSVLVVVREPTVPFRTRLQDLEVQEKASATFQCEVPLPTTEAVWYKEETRLWASDKYAIEEAGTERRLTVHNASTDDDAVYICEMAEGSRTVAELAVQGNLTRKLPRKTVVRVGDTALFCVELARPEGPVHWLRNHEEVVAGGRVAITTEGTCHTLTISQCSLEDVGEVAFVAGDCRTSTQFLVSAPRKPPPHTPEAPVVKAKTESSVTLSWSPPPAGDRPVPIDGYVVEKKRLGTYTWSRCHAAEWVATPELTVDSVAEEGDFQFRVSAVNGFGQSCYLEFPGTVHLAPQLEVKTPLKAVETVEGSEVTFSVDLTSVSAGEWFLDGKALKASNTYVIRCEGTRHVLTIRSVPASLHGAELKFVANGIENSIRMEVRGLTTKRPTEVREVLARLHEEAQLLAELSDQATAVTWLKDGRALPPGPKYKVQASAGRRALLVRDVARDDAGLYECVSRGVRIAYHLSVQGLTPFLHKDSAGGCVDAVAGGPARFECETAEAHVPVRWFKDGLELGRSCSHFSQEDVGTRHRLVASSVTRQDEGTYSCRVGEHSVDFQLRVSEPKVVFAKEQSAHSEVKAMAGASATLSCEVAQAQTEVTWYKDGKKLSGSSKVRVEATGCTRRLVLQQAAKGDSGEYSCEAGGQKVTFHLDVPEPTVVFAKEQSAHSEVKAMAGASATLSCAVAQAQTEVTWYKDGKKLSGSSKVRVEATGCTRRLVLQQAAKGDSGEYSCEAGGQKVTFHLDVPDPKVVFAKEQSAHSEVKAMAGASATLSCEVAQAQTEVTWYKDGKKLSGSSKVHVEATGCTRRLVLQQAAKGDSGEYSCEAGGQKVTFHLDVPEPKVVFAKEQSAHSEVKTMAGASATLSCEVAQAQTEVTWYKDGKKLSGSSKVRVEATGCTRRLVLQQAAKGDSGEYSCEAGGQKVTFHLDVPEPKEVFAKEQSAHSEVKAMAGASATLSCEVAQAQTEVTWYKDGKKLSGSSKVRVEATGCTRRLVLQQAAKGDSGEYSCEAGGQKVTFHLDVPEPKVVFAKEQSAHSEVKAMAGASATLSCEVAQAQTEVTWYKDGKKLSGSSKVRVEATGCTRRLVLQQAAKGDSGEYSCEAGGQKVTFHLDIPEPKVVFAKEQSAHSEVKTMAGASATLSCEVAQAQTEVTWYKDGKKLSGSSKVRVEATGCTRRLVLQQAAKGDSGEYSCEAGGQKVTFHLDVPEPKVVFAKEQSAHSEVKTMAGASATLSCEVAQAQTEVTWYKDGKKLSGSSKVRVEATGCTRRLVLQQAAKGDSGEYSCEAGGQKVTFHLDVPEPKEVFAKEQSAHSEVKAMAGASATLSCEVAQAQTEVTWYKDGKKLSGSSKVRVEATGCTRRLVLQQAAKGDSGEYSCEAGGQKVTFHLDVPEPKVVFAKEQSAHSEVKAMAGASATLSCEVAQAQTEVTWYKDGKKLSGSSKVRVEATGCTRRLVLQQAAKGDSGEYSCEAGGQKVTFHLDIPEPEPEPPAPERPDRRGLVVVKEHEDIVLTATMAAPSVAAVTWLKDGVEIRRSKRHQMASLGDTHTLTVRGAQTLDSAVYSCRVGAAAQDFPVQVEEVAARFCQPLEPVSGELGGTVTLACELSPAQAEVVWRCGSTQLREGKRFQMAAEGPRRSLTVSGLRAEDAGEYVCESRDDRTSARLSVRVPREVKFTSGLSAVVAEEGQEATFQCVVSPGDVAVLWFRDGAQLQPSERLRVAQSGACHSLTISGLVLEDAGQISAEAEGVTSSAALRVREAPVLFKKKLEPQTVEEWGSVTLAVELTRPWPDVKWTRNAAALSPSENVAIHAEGASHRLVLRSVGFADRGFYGCETPDDKTQAKLTVQMRQVQLLRGLHAVEVQEQGSTAMEVELSHADVEGSWTRDGLRLQPGPTCQLAVQGPVHTLTLSELRPQDGGLIAFKAQGVHTSARLVVTELPVRFSRPLQDVVATEKDRVTLECELSRPNVDVRWLKDGVELQAGKTVGMAAKGTCRTLIIYQCASGDQGVYVCDAHEAQTSASLKVQGRTHTLIFRRVLVEEAGEIRFVAENAESRAQLRVRELPVTILRPLRDKIAMERHRGVLECQMSRASAQVRWFKGGVELRAGPKYEMVSDGLYRKLVISDVQPEDEDTYTCDAGDVKTSAQFFVEEQSITIVRGLQDVTVMEPAPAWFECETSIPSVRPPKWLLGKTPLQAGKDVGIEQEGTVHRLALRRTCSTMTGPVHFTIGKSRTTAQLVVSDIPVVLTRPLEPKAGRELQSVVLSCDFKPPPKAVQWYKEDTPLVASDKFRMRLEGHMAELRVLRLTPADAGVYRCQAGNAQSCAQVTVEAREVTVTQPLQDAEAAEEGRACFSCELSHEDEEVEWSLNGTPLYNDSFHDISHEGRRHTLVLKRVRRGDAGTVRVSSPKVTATARLEVRAKPAVFLKALDDVSAVEQSALTLQCEVSDPQAGVVWRKDGVELGPSDKYDFLHTAGTRGLVVHDLSLDDAGLYTCHLGAEETCAHVSVHDLHVGITKRLKNVEVLEGESCIFECILSHEDTGDTATWTVGGKTVGGSDRFRAARQGRKYTLAVREALPSDSGEVVFSVRGLTSKASLLVRERPADITKPLEDQRAVVGEDATLSCELSRGDSPVRWLKDGKVIRKSQKYDLLSEGTRAVLVVHAASLKDSGEYTCETEVSTSTARLRVEEKPNRFTEELADLQVEEKGVAVFTCKTERPAATVTWRKGLSELRASRKHAPSQEGVTLRLTISALEKADSDTYSCDIGQARSQARLAVQGQRVLITEDLKDAEVQEGSSVTFSCRVSPADYEPVYWFLDKTPLHPNELNGIETQPGGYHVLTLRELGLKDSGTVYFEAGDQRSSATLRVTEKPSVFSQELTDAIIMEGEDLTLVCETTVPDSPVHWTKDGKTLRGSARCQLSREGHRAQLVITGTTLQDGGRYKCEAAGAWSSSIVRVHARPVHFREGLKDAEVLEGGAATLRCQLSSVAAPVEWRCRDEVLRPGGKYRMRQEGTLLELVVRDLQPGDSGQYVCCFGDQTTSATLTVKALPAEFIGRLRSKEATEGAVVTLRCELSKEAPVEWRKGPETLRAGDRVSLRQEGAVCELEIRGLVVADAGEYSCVCGQERTSATLTVKVLPAEFIGRLRSKEATEGATATLRCELNKAAPVEWRKGLETLRAGDRVSLRQEGAVCELEIRGLVVADAGEYSCVCGQERTSATLTVKALPAKFTKGLKKEEAMEGATATLRCELSKTAPVEWRKGMETLRAGDRISLRQDGAVCELEIRGLVVADAGEYSCVCGQESTSATLTIKALPAKFTKILRKEEATEGAVVMLRCELSKAAPVEWRKGLETLRAGDRVSLRQEGAVCELEICGLMLADAGEYSCVCGQESTSAMLTIRALPAKFTKGLRKEEAMEGATATLRCELSKTAPVEWRKGMETLRAGDRISLRQDGAMCELEIRNLLVADAGEYSCVCGQESTLATLTVRALPAKFTKILRKEEATEGGTATLRCELSKTAPVEWRKGLETLRAGDRISLRQEGAVCELEIRGLVVADAGEYSCVCGQERTSATLTIRALPAKFTKGLRKEEAMEGATATLHSELSKTAPVEWRKGMETLRAGDRISLRQDGAVCELEIRGLVVADAGEYSCVCGQESTSATLTIKAPPSVFREPLQNLQAEEGTEASLRCELCEPRAVVWSKGGLEVQADGHREPRQQGCLVELVLRDLRWEDAGEYTCTCGSQATSATVTVTAAPVRFLRELQAQEVDEGGTARLCCELSRAGASVEWRKGLLQLFPCAKYQMVQEGVTVELLVHDAEQEDAGHYTCDTGHAQSTARLSVRAPRPMFQAELQDAEQEVGSLARLCCQLSEVEPGARVQWLKEGVELHTGSKYEIRHQGTTCELLIHGVEAKDSGQYACVVGGQKTVASVKVRAPQVTILEPLQDVQLSEGQDAHFRCRLSRASGQEVRWALGGVPLQANEMNDITVEQGTLHTLTLHKVTLEDVGTISFQVGSCSSEAQLKVTAKNTVVRGLENVEVPEGGEALFECHLSLPEVAAHTWLLDDQPVSSSENAEVVYFENGLRHLLLLKNLRPQDSCRVTFLAGDVVTSAFLTVRGWRLEVLEPPRDAAVGAGRQAHFSCTLSEAVPVGEATWYINGAAVQPDDEDWTVTADGSHHTLLLRRARPHHAGEVTFAARDAVASARLTVLGLPDPPEDAEVVGRSDRSVTLSWVAPASDGGGGLRGYRVEMKPSATGEWQLCHELVSEPECVVDGLAPGETYRFRVAAVGPAGAGEPVHLPQTVRLAEAPEPAPAPRALESRQVAPGQDLRLECEVPEAGEVVWLKGTERIQPGGRFQVLCQSGRQTLVIRGFSAEDQGEYRCGPARDPVSASARAFQVVLTPGSREEVPAQPSLPPEAAQEGDLHLLWEALARKRRMSREPTLDSISELPEVDGRHQRLRQETEDLAPDLSEDYSTADELARTGEADLSHTSSDDESRAGTPSLVTYLKKAGKPGTSPLASQGGAPAVPSGKLQKQPKQPATVSPPPGDLTIEDLSDPSLDKAAMKIQAAFKGYKVRKEMKQQEGPVFRSTFGDTEAQVGDILRLECVVSSKADVQARWMKDGVELTDGRHHHIDQLRDGTCVLLVTGVGHADAGCYTCQVSSKFGCTVHSAHVAVSGTESEAESSSGGEVDDTFRRAARRLHRLFRTKGSTEVSEEEIFLSADEGSGEPAQPGDWQTYREDEHLVCIRFEALAEARRAATHFQEMFNMLGIGVDISLSEQGPRGVEVRIAKVALAPTAPSEPVPSSRTTEAAPVFLTELQNQEVLDGYPVSFDCVVTGQPVPSVRWFKDGRILEEDDHYMISDDQQGGHQLIITAVVPADMGVYRCLAENSMGVSSTKAELRVDLTSTDYDTAADATETSSYFSAQGYQSSREQEGAESTSEEGQLPQVVEELKDLQVAPGTRLAKFQLKVKGYPAPRLYWFKDGQPLTASAHIRMVNKKTLHSLEILSVTSEDAGQYSAYISNSVGAAYSSAQLLVQGPNDPEKKPAAADVQQQLVPPRFLEKFTSKKVKKGSSITFSVKVKGLPAPTVHWLREEAEQVLWIGQDTPGYTVASSAQQHSLVLLDVGAQHQGTYTCIASNAAGQALCSASLHVSGLPKEVGPVGEVKEALISTFLQGTKAISEQMPVDFSSLAGQKGEPLAAEAHGHLTLAEVGTEEFLQKLTSQITEMVSAKITQAKLQVPGGDSDEESKTPSASPRHGRSRPSSSVQESSSESEDGDSRGEIFDIYVVTADYLPLGAEQDAISLREGQYVEVLDSAHPLRWLVRTKPTKSSPSRQGWVSPAYLDRRLKLSPEWGPTEAPEFPREAVSEDEYRMRLSSIVQELLSSEQAFVGKLQFLQSHHMQHLDHCPHVPAAVASQKAVIFRNVQDLGQFHNSFLQELQSCETDDDVAMCFLKNQEAFEKYLEFLVGRVQAESVVVSTAVQEFYKKYSEEVLSATDPSQPPPPPLQHFLEQPVQRVQQYQALLKELIRNKARNRQNCALLEQAYAVVSALPQRAENQLHVSLMENYPGTLEALGEPIRQGHFIVWEGAPGARMPWKGHHRHVFLFRNHLVVCKPKRDSHTDTFSYVFRNMMKLSSIDLNEQVEGDDRAFEVWHEREDSVRKYLLQARTVITKNAWVKEICGIQQRLALPVWRPPDFEEELADCTAELGETVKLACRVTGTPKPIVSWYKDGKPVDVDPHHILIEDPDGSCTLILDNLTSADSGQYMCFAASAAGNASTLGKILVQVPPRFVNKVRAVPFVEGEDTQVTCTIEGAPHPQIRWYKDGVLLTSGGKYRTLSEPRSGLLVLEIREASKEDLGHYECELVNRLGSARDGVQLCLQGPTLQARERRREHVAVVEVTEQETKVPKKTVIIEETITTVVKSPRGRRKSPSKSPSLSPSRRRASSPRSGLSAPELLHSPGAAQLRRPGEEPGWKPPVPTLYVTEPGAHTPRGAGPRSKWVEVEETIEVQVKKTGSRGASPAREAPGSSAGLLFTLPGGTPGGDPNTNNSNNKLLAQEPLSQGRVFCADAEEEVPPEVQEGRGVPLMEEPLGAEDFRGYDPKILTRDGCALTLADLEDYTPQEGETFGCSSPRPSVADDPPCEVSVLQREIGEPTVGQPVLLDVWPPPGPRGPPGFFSRLPQGTALPRPQVLRPVGVSRARGATSFCTQVHRSEDSGQSSFKTEVCTHTVSG</sequence>
<evidence type="ECO:0000256" key="24">
    <source>
        <dbReference type="SAM" id="Coils"/>
    </source>
</evidence>
<evidence type="ECO:0000256" key="2">
    <source>
        <dbReference type="ARBA" id="ARBA00004123"/>
    </source>
</evidence>
<dbReference type="SMART" id="SM00406">
    <property type="entry name" value="IGv"/>
    <property type="match status" value="17"/>
</dbReference>
<feature type="domain" description="Ig-like" evidence="29">
    <location>
        <begin position="4155"/>
        <end position="4240"/>
    </location>
</feature>
<dbReference type="Gene3D" id="2.30.30.40">
    <property type="entry name" value="SH3 Domains"/>
    <property type="match status" value="1"/>
</dbReference>
<dbReference type="SUPFAM" id="SSF48065">
    <property type="entry name" value="DBL homology domain (DH-domain)"/>
    <property type="match status" value="1"/>
</dbReference>
<dbReference type="InterPro" id="IPR036116">
    <property type="entry name" value="FN3_sf"/>
</dbReference>
<evidence type="ECO:0000256" key="12">
    <source>
        <dbReference type="ARBA" id="ARBA00022737"/>
    </source>
</evidence>
<comment type="catalytic activity">
    <reaction evidence="22">
        <text>L-seryl-[protein] + ATP = O-phospho-L-seryl-[protein] + ADP + H(+)</text>
        <dbReference type="Rhea" id="RHEA:17989"/>
        <dbReference type="Rhea" id="RHEA-COMP:9863"/>
        <dbReference type="Rhea" id="RHEA-COMP:11604"/>
        <dbReference type="ChEBI" id="CHEBI:15378"/>
        <dbReference type="ChEBI" id="CHEBI:29999"/>
        <dbReference type="ChEBI" id="CHEBI:30616"/>
        <dbReference type="ChEBI" id="CHEBI:83421"/>
        <dbReference type="ChEBI" id="CHEBI:456216"/>
        <dbReference type="EC" id="2.7.11.1"/>
    </reaction>
</comment>
<feature type="region of interest" description="Disordered" evidence="25">
    <location>
        <begin position="6230"/>
        <end position="6309"/>
    </location>
</feature>
<feature type="domain" description="Ig-like" evidence="29">
    <location>
        <begin position="6005"/>
        <end position="6088"/>
    </location>
</feature>
<dbReference type="FunFam" id="2.60.40.10:FF:000841">
    <property type="entry name" value="obscurin isoform X4"/>
    <property type="match status" value="1"/>
</dbReference>
<dbReference type="CDD" id="cd00096">
    <property type="entry name" value="Ig"/>
    <property type="match status" value="4"/>
</dbReference>
<feature type="domain" description="Ig-like" evidence="29">
    <location>
        <begin position="3091"/>
        <end position="3178"/>
    </location>
</feature>
<dbReference type="InterPro" id="IPR013106">
    <property type="entry name" value="Ig_V-set"/>
</dbReference>
<dbReference type="InterPro" id="IPR035899">
    <property type="entry name" value="DBL_dom_sf"/>
</dbReference>
<dbReference type="InterPro" id="IPR003599">
    <property type="entry name" value="Ig_sub"/>
</dbReference>
<keyword evidence="24" id="KW-0175">Coiled coil</keyword>
<evidence type="ECO:0000313" key="31">
    <source>
        <dbReference type="EMBL" id="KAF6309800.1"/>
    </source>
</evidence>
<comment type="similarity">
    <text evidence="4">Belongs to the protein kinase superfamily. CAMK Ser/Thr protein kinase family.</text>
</comment>
<dbReference type="PROSITE" id="PS50096">
    <property type="entry name" value="IQ"/>
    <property type="match status" value="1"/>
</dbReference>
<dbReference type="FunFam" id="2.60.40.10:FF:000380">
    <property type="entry name" value="obscurin isoform X3"/>
    <property type="match status" value="1"/>
</dbReference>
<evidence type="ECO:0000256" key="21">
    <source>
        <dbReference type="ARBA" id="ARBA00047899"/>
    </source>
</evidence>
<feature type="compositionally biased region" description="Low complexity" evidence="25">
    <location>
        <begin position="5561"/>
        <end position="5580"/>
    </location>
</feature>
<dbReference type="InterPro" id="IPR003598">
    <property type="entry name" value="Ig_sub2"/>
</dbReference>
<dbReference type="GO" id="GO:0005085">
    <property type="term" value="F:guanyl-nucleotide exchange factor activity"/>
    <property type="evidence" value="ECO:0007669"/>
    <property type="project" value="InterPro"/>
</dbReference>
<keyword evidence="16" id="KW-0460">Magnesium</keyword>
<dbReference type="FunFam" id="2.60.40.10:FF:000523">
    <property type="entry name" value="obscurin isoform X4"/>
    <property type="match status" value="1"/>
</dbReference>
<feature type="domain" description="Ig-like" evidence="29">
    <location>
        <begin position="1340"/>
        <end position="1418"/>
    </location>
</feature>
<dbReference type="FunFam" id="2.30.29.30:FF:000197">
    <property type="entry name" value="obscurin isoform X5"/>
    <property type="match status" value="1"/>
</dbReference>
<dbReference type="FunFam" id="2.60.40.10:FF:000228">
    <property type="entry name" value="obscurin isoform X4"/>
    <property type="match status" value="10"/>
</dbReference>
<evidence type="ECO:0000256" key="4">
    <source>
        <dbReference type="ARBA" id="ARBA00006692"/>
    </source>
</evidence>
<feature type="region of interest" description="Disordered" evidence="25">
    <location>
        <begin position="4744"/>
        <end position="4764"/>
    </location>
</feature>
<keyword evidence="11" id="KW-0479">Metal-binding</keyword>
<keyword evidence="15" id="KW-0067">ATP-binding</keyword>
<feature type="domain" description="Ig-like" evidence="29">
    <location>
        <begin position="3003"/>
        <end position="3087"/>
    </location>
</feature>
<dbReference type="Pfam" id="PF22697">
    <property type="entry name" value="SOS1_NGEF_PH"/>
    <property type="match status" value="1"/>
</dbReference>
<feature type="domain" description="PH" evidence="27">
    <location>
        <begin position="5886"/>
        <end position="5995"/>
    </location>
</feature>
<dbReference type="InterPro" id="IPR011993">
    <property type="entry name" value="PH-like_dom_sf"/>
</dbReference>
<feature type="domain" description="Ig-like" evidence="29">
    <location>
        <begin position="3449"/>
        <end position="3532"/>
    </location>
</feature>
<dbReference type="EMBL" id="JACAGB010000021">
    <property type="protein sequence ID" value="KAF6309800.1"/>
    <property type="molecule type" value="Genomic_DNA"/>
</dbReference>
<dbReference type="InterPro" id="IPR000219">
    <property type="entry name" value="DH_dom"/>
</dbReference>
<dbReference type="CDD" id="cd20971">
    <property type="entry name" value="IgI_1_Titin-A168_like"/>
    <property type="match status" value="1"/>
</dbReference>
<dbReference type="FunFam" id="2.60.40.10:FF:000954">
    <property type="entry name" value="Obscurin, cytoskeletal calmodulin and titin-interacting RhoGEF"/>
    <property type="match status" value="1"/>
</dbReference>
<keyword evidence="20" id="KW-0393">Immunoglobulin domain</keyword>
<dbReference type="FunFam" id="2.60.40.10:FF:000898">
    <property type="entry name" value="Obscurin, cytoskeletal calmodulin and titin-interacting RhoGEF"/>
    <property type="match status" value="1"/>
</dbReference>
<feature type="coiled-coil region" evidence="24">
    <location>
        <begin position="5827"/>
        <end position="5854"/>
    </location>
</feature>
<feature type="domain" description="Ig-like" evidence="29">
    <location>
        <begin position="5121"/>
        <end position="5210"/>
    </location>
</feature>
<feature type="domain" description="Ig-like" evidence="29">
    <location>
        <begin position="2556"/>
        <end position="2649"/>
    </location>
</feature>
<evidence type="ECO:0000256" key="19">
    <source>
        <dbReference type="ARBA" id="ARBA00023242"/>
    </source>
</evidence>
<dbReference type="PROSITE" id="PS50010">
    <property type="entry name" value="DH_2"/>
    <property type="match status" value="1"/>
</dbReference>
<feature type="domain" description="Ig-like" evidence="29">
    <location>
        <begin position="3801"/>
        <end position="3884"/>
    </location>
</feature>
<keyword evidence="17" id="KW-0112">Calmodulin-binding</keyword>
<evidence type="ECO:0000259" key="27">
    <source>
        <dbReference type="PROSITE" id="PS50003"/>
    </source>
</evidence>
<feature type="domain" description="Ig-like" evidence="29">
    <location>
        <begin position="110"/>
        <end position="200"/>
    </location>
</feature>
<dbReference type="Gene3D" id="2.60.40.10">
    <property type="entry name" value="Immunoglobulins"/>
    <property type="match status" value="57"/>
</dbReference>
<dbReference type="FunFam" id="2.60.40.10:FF:001295">
    <property type="entry name" value="Obscurin, cytoskeletal calmodulin and titin-interacting RhoGEF"/>
    <property type="match status" value="1"/>
</dbReference>
<accession>A0A7J7UA81</accession>
<organism evidence="31 32">
    <name type="scientific">Pipistrellus kuhlii</name>
    <name type="common">Kuhl's pipistrelle</name>
    <dbReference type="NCBI Taxonomy" id="59472"/>
    <lineage>
        <taxon>Eukaryota</taxon>
        <taxon>Metazoa</taxon>
        <taxon>Chordata</taxon>
        <taxon>Craniata</taxon>
        <taxon>Vertebrata</taxon>
        <taxon>Euteleostomi</taxon>
        <taxon>Mammalia</taxon>
        <taxon>Eutheria</taxon>
        <taxon>Laurasiatheria</taxon>
        <taxon>Chiroptera</taxon>
        <taxon>Yangochiroptera</taxon>
        <taxon>Vespertilionidae</taxon>
        <taxon>Pipistrellus</taxon>
    </lineage>
</organism>
<feature type="domain" description="Ig-like" evidence="29">
    <location>
        <begin position="4065"/>
        <end position="4149"/>
    </location>
</feature>
<feature type="domain" description="Ig-like" evidence="29">
    <location>
        <begin position="1804"/>
        <end position="1881"/>
    </location>
</feature>
<dbReference type="FunFam" id="2.60.40.10:FF:001103">
    <property type="entry name" value="Obscurin, cytoskeletal calmodulin and titin-interacting RhoGEF"/>
    <property type="match status" value="1"/>
</dbReference>
<dbReference type="Gene3D" id="2.30.29.30">
    <property type="entry name" value="Pleckstrin-homology domain (PH domain)/Phosphotyrosine-binding domain (PTB)"/>
    <property type="match status" value="1"/>
</dbReference>
<keyword evidence="8" id="KW-0723">Serine/threonine-protein kinase</keyword>
<comment type="subcellular location">
    <subcellularLocation>
        <location evidence="3">Cytoplasm</location>
    </subcellularLocation>
    <subcellularLocation>
        <location evidence="2">Nucleus</location>
    </subcellularLocation>
</comment>
<dbReference type="PROSITE" id="PS50853">
    <property type="entry name" value="FN3"/>
    <property type="match status" value="2"/>
</dbReference>
<evidence type="ECO:0000313" key="32">
    <source>
        <dbReference type="Proteomes" id="UP000558488"/>
    </source>
</evidence>
<dbReference type="InterPro" id="IPR001452">
    <property type="entry name" value="SH3_domain"/>
</dbReference>
<feature type="domain" description="Ig-like" evidence="29">
    <location>
        <begin position="2253"/>
        <end position="2335"/>
    </location>
</feature>
<dbReference type="SMART" id="SM00015">
    <property type="entry name" value="IQ"/>
    <property type="match status" value="1"/>
</dbReference>
<dbReference type="InterPro" id="IPR055251">
    <property type="entry name" value="SOS1_NGEF_PH"/>
</dbReference>
<feature type="region of interest" description="Disordered" evidence="25">
    <location>
        <begin position="6322"/>
        <end position="6364"/>
    </location>
</feature>
<evidence type="ECO:0000256" key="17">
    <source>
        <dbReference type="ARBA" id="ARBA00022860"/>
    </source>
</evidence>
<keyword evidence="18" id="KW-1015">Disulfide bond</keyword>
<feature type="domain" description="Ig-like" evidence="29">
    <location>
        <begin position="2734"/>
        <end position="2818"/>
    </location>
</feature>
<keyword evidence="32" id="KW-1185">Reference proteome</keyword>
<dbReference type="FunFam" id="2.60.40.10:FF:000075">
    <property type="entry name" value="Obscurin, cytoskeletal calmodulin and titin-interacting RhoGEF"/>
    <property type="match status" value="10"/>
</dbReference>
<dbReference type="FunFam" id="2.60.40.10:FF:000917">
    <property type="entry name" value="Obscurin, cytoskeletal calmodulin and titin-interacting RhoGEF"/>
    <property type="match status" value="1"/>
</dbReference>
<feature type="domain" description="Ig-like" evidence="29">
    <location>
        <begin position="235"/>
        <end position="321"/>
    </location>
</feature>
<feature type="compositionally biased region" description="Polar residues" evidence="25">
    <location>
        <begin position="5231"/>
        <end position="5251"/>
    </location>
</feature>
<feature type="domain" description="Ig-like" evidence="29">
    <location>
        <begin position="3713"/>
        <end position="3796"/>
    </location>
</feature>
<dbReference type="InterPro" id="IPR035526">
    <property type="entry name" value="Obscurin_SH3"/>
</dbReference>
<evidence type="ECO:0000256" key="3">
    <source>
        <dbReference type="ARBA" id="ARBA00004496"/>
    </source>
</evidence>
<dbReference type="FunFam" id="2.60.40.10:FF:001214">
    <property type="entry name" value="Obscurin, cytoskeletal calmodulin and titin-interacting RhoGEF"/>
    <property type="match status" value="1"/>
</dbReference>
<evidence type="ECO:0000256" key="9">
    <source>
        <dbReference type="ARBA" id="ARBA00022553"/>
    </source>
</evidence>
<feature type="domain" description="Ig-like" evidence="29">
    <location>
        <begin position="4428"/>
        <end position="4514"/>
    </location>
</feature>
<comment type="catalytic activity">
    <reaction evidence="21">
        <text>L-threonyl-[protein] + ATP = O-phospho-L-threonyl-[protein] + ADP + H(+)</text>
        <dbReference type="Rhea" id="RHEA:46608"/>
        <dbReference type="Rhea" id="RHEA-COMP:11060"/>
        <dbReference type="Rhea" id="RHEA-COMP:11605"/>
        <dbReference type="ChEBI" id="CHEBI:15378"/>
        <dbReference type="ChEBI" id="CHEBI:30013"/>
        <dbReference type="ChEBI" id="CHEBI:30616"/>
        <dbReference type="ChEBI" id="CHEBI:61977"/>
        <dbReference type="ChEBI" id="CHEBI:456216"/>
        <dbReference type="EC" id="2.7.11.1"/>
    </reaction>
</comment>
<comment type="cofactor">
    <cofactor evidence="1">
        <name>Mg(2+)</name>
        <dbReference type="ChEBI" id="CHEBI:18420"/>
    </cofactor>
</comment>
<comment type="caution">
    <text evidence="31">The sequence shown here is derived from an EMBL/GenBank/DDBJ whole genome shotgun (WGS) entry which is preliminary data.</text>
</comment>
<keyword evidence="13" id="KW-0547">Nucleotide-binding</keyword>
<feature type="domain" description="Ig-like" evidence="29">
    <location>
        <begin position="880"/>
        <end position="958"/>
    </location>
</feature>
<dbReference type="InterPro" id="IPR001849">
    <property type="entry name" value="PH_domain"/>
</dbReference>
<dbReference type="Proteomes" id="UP000558488">
    <property type="component" value="Unassembled WGS sequence"/>
</dbReference>
<dbReference type="CDD" id="cd23767">
    <property type="entry name" value="IQCD"/>
    <property type="match status" value="1"/>
</dbReference>
<dbReference type="SUPFAM" id="SSF50729">
    <property type="entry name" value="PH domain-like"/>
    <property type="match status" value="1"/>
</dbReference>
<dbReference type="FunFam" id="2.60.40.10:FF:000502">
    <property type="entry name" value="obscurin-like protein 1 isoform X2"/>
    <property type="match status" value="1"/>
</dbReference>
<dbReference type="FunFam" id="2.60.40.10:FF:001212">
    <property type="entry name" value="Obscurin, cytoskeletal calmodulin and titin-interacting RhoGEF"/>
    <property type="match status" value="1"/>
</dbReference>
<dbReference type="FunFam" id="1.20.900.10:FF:000027">
    <property type="entry name" value="Obscurin, cytoskeletal calmodulin and titin-interacting RhoGEF"/>
    <property type="match status" value="1"/>
</dbReference>
<dbReference type="CDD" id="cd12025">
    <property type="entry name" value="SH3_Obscurin_like"/>
    <property type="match status" value="1"/>
</dbReference>
<dbReference type="InterPro" id="IPR036028">
    <property type="entry name" value="SH3-like_dom_sf"/>
</dbReference>
<feature type="domain" description="Ig-like" evidence="29">
    <location>
        <begin position="4244"/>
        <end position="4333"/>
    </location>
</feature>
<keyword evidence="9" id="KW-0597">Phosphoprotein</keyword>
<feature type="domain" description="Ig-like" evidence="29">
    <location>
        <begin position="3272"/>
        <end position="3356"/>
    </location>
</feature>
<dbReference type="InterPro" id="IPR003961">
    <property type="entry name" value="FN3_dom"/>
</dbReference>
<dbReference type="Pfam" id="PF00621">
    <property type="entry name" value="RhoGEF"/>
    <property type="match status" value="1"/>
</dbReference>
<feature type="domain" description="Ig-like" evidence="29">
    <location>
        <begin position="10"/>
        <end position="100"/>
    </location>
</feature>
<feature type="domain" description="DH" evidence="28">
    <location>
        <begin position="5684"/>
        <end position="5868"/>
    </location>
</feature>
<dbReference type="PANTHER" id="PTHR35971:SF4">
    <property type="entry name" value="OBSCURIN"/>
    <property type="match status" value="1"/>
</dbReference>
<evidence type="ECO:0000256" key="10">
    <source>
        <dbReference type="ARBA" id="ARBA00022679"/>
    </source>
</evidence>
<dbReference type="SMART" id="SM00325">
    <property type="entry name" value="RhoGEF"/>
    <property type="match status" value="1"/>
</dbReference>
<feature type="domain" description="SH3" evidence="26">
    <location>
        <begin position="5591"/>
        <end position="5658"/>
    </location>
</feature>
<dbReference type="Gene3D" id="1.20.900.10">
    <property type="entry name" value="Dbl homology (DH) domain"/>
    <property type="match status" value="1"/>
</dbReference>
<dbReference type="GO" id="GO:0004674">
    <property type="term" value="F:protein serine/threonine kinase activity"/>
    <property type="evidence" value="ECO:0007669"/>
    <property type="project" value="UniProtKB-KW"/>
</dbReference>
<proteinExistence type="inferred from homology"/>
<feature type="domain" description="Ig-like" evidence="29">
    <location>
        <begin position="4893"/>
        <end position="4984"/>
    </location>
</feature>
<feature type="domain" description="Ig-like" evidence="29">
    <location>
        <begin position="1432"/>
        <end position="1510"/>
    </location>
</feature>
<feature type="domain" description="Ig-like" evidence="29">
    <location>
        <begin position="3183"/>
        <end position="3266"/>
    </location>
</feature>
<name>A0A7J7UA81_PIPKU</name>
<dbReference type="FunFam" id="2.60.40.10:FF:000032">
    <property type="entry name" value="palladin isoform X1"/>
    <property type="match status" value="1"/>
</dbReference>
<dbReference type="FunFam" id="2.60.40.10:FF:000652">
    <property type="entry name" value="obscurin isoform X3"/>
    <property type="match status" value="1"/>
</dbReference>
<feature type="domain" description="Ig-like" evidence="29">
    <location>
        <begin position="972"/>
        <end position="1050"/>
    </location>
</feature>
<dbReference type="SUPFAM" id="SSF48726">
    <property type="entry name" value="Immunoglobulin"/>
    <property type="match status" value="55"/>
</dbReference>